<keyword evidence="2" id="KW-0934">Plastid</keyword>
<keyword evidence="1" id="KW-1133">Transmembrane helix</keyword>
<gene>
    <name evidence="2" type="primary">petB</name>
</gene>
<dbReference type="EMBL" id="MF418659">
    <property type="protein sequence ID" value="ATL76572.1"/>
    <property type="molecule type" value="Genomic_DNA"/>
</dbReference>
<organism evidence="2">
    <name type="scientific">Chenopodium album</name>
    <name type="common">Fat hen</name>
    <dbReference type="NCBI Taxonomy" id="3559"/>
    <lineage>
        <taxon>Eukaryota</taxon>
        <taxon>Viridiplantae</taxon>
        <taxon>Streptophyta</taxon>
        <taxon>Embryophyta</taxon>
        <taxon>Tracheophyta</taxon>
        <taxon>Spermatophyta</taxon>
        <taxon>Magnoliopsida</taxon>
        <taxon>eudicotyledons</taxon>
        <taxon>Gunneridae</taxon>
        <taxon>Pentapetalae</taxon>
        <taxon>Caryophyllales</taxon>
        <taxon>Chenopodiaceae</taxon>
        <taxon>Chenopodioideae</taxon>
        <taxon>Atripliceae</taxon>
        <taxon>Chenopodium</taxon>
    </lineage>
</organism>
<accession>A0A291S811</accession>
<proteinExistence type="predicted"/>
<feature type="transmembrane region" description="Helical" evidence="1">
    <location>
        <begin position="129"/>
        <end position="148"/>
    </location>
</feature>
<keyword evidence="1" id="KW-0472">Membrane</keyword>
<evidence type="ECO:0000256" key="1">
    <source>
        <dbReference type="SAM" id="Phobius"/>
    </source>
</evidence>
<name>A0A291S811_CHEAL</name>
<protein>
    <submittedName>
        <fullName evidence="2">Cytochrome b6</fullName>
    </submittedName>
</protein>
<evidence type="ECO:0000313" key="2">
    <source>
        <dbReference type="EMBL" id="ATL76572.1"/>
    </source>
</evidence>
<feature type="transmembrane region" description="Helical" evidence="1">
    <location>
        <begin position="47"/>
        <end position="66"/>
    </location>
</feature>
<dbReference type="AlphaFoldDB" id="A0A291S811"/>
<keyword evidence="1" id="KW-0812">Transmembrane</keyword>
<feature type="transmembrane region" description="Helical" evidence="1">
    <location>
        <begin position="78"/>
        <end position="98"/>
    </location>
</feature>
<sequence length="150" mass="17524">MVEELHLLVFYKLPGLRLFTIVQPLLRLLLLFNILKPTLVGYDPFIGGRQVWFSCMSFVCISPVGLKNPANLGLRVWFWLYPPLLALVIPYLGTKLVIGQSKLRAYRMLFLDHLWSYYVEVLVWDNPLLGFIVYTLLYCLFLLPYLCCTF</sequence>
<feature type="transmembrane region" description="Helical" evidence="1">
    <location>
        <begin position="15"/>
        <end position="35"/>
    </location>
</feature>
<reference evidence="2" key="1">
    <citation type="submission" date="2017-06" db="EMBL/GenBank/DDBJ databases">
        <title>Complete Chloroplast Genome Sequence of Chenopodium album.</title>
        <authorList>
            <person name="Jashmi R.K."/>
            <person name="Thongam B."/>
        </authorList>
    </citation>
    <scope>NUCLEOTIDE SEQUENCE</scope>
    <source>
        <tissue evidence="2">Leaf</tissue>
    </source>
</reference>
<geneLocation type="plastid" evidence="2"/>